<dbReference type="SUPFAM" id="SSF103506">
    <property type="entry name" value="Mitochondrial carrier"/>
    <property type="match status" value="1"/>
</dbReference>
<dbReference type="Pfam" id="PF00153">
    <property type="entry name" value="Mito_carr"/>
    <property type="match status" value="3"/>
</dbReference>
<dbReference type="PROSITE" id="PS50920">
    <property type="entry name" value="SOLCAR"/>
    <property type="match status" value="3"/>
</dbReference>
<dbReference type="GO" id="GO:1990542">
    <property type="term" value="P:mitochondrial transmembrane transport"/>
    <property type="evidence" value="ECO:0007669"/>
    <property type="project" value="InterPro"/>
</dbReference>
<evidence type="ECO:0000256" key="7">
    <source>
        <dbReference type="ARBA" id="ARBA00022989"/>
    </source>
</evidence>
<comment type="subcellular location">
    <subcellularLocation>
        <location evidence="1">Mitochondrion inner membrane</location>
        <topology evidence="1">Multi-pass membrane protein</topology>
    </subcellularLocation>
</comment>
<feature type="repeat" description="Solcar" evidence="10">
    <location>
        <begin position="115"/>
        <end position="199"/>
    </location>
</feature>
<evidence type="ECO:0000256" key="6">
    <source>
        <dbReference type="ARBA" id="ARBA00022792"/>
    </source>
</evidence>
<name>A0A8S2FBE6_9BILA</name>
<dbReference type="Gene3D" id="1.50.40.10">
    <property type="entry name" value="Mitochondrial carrier domain"/>
    <property type="match status" value="1"/>
</dbReference>
<dbReference type="Proteomes" id="UP000677228">
    <property type="component" value="Unassembled WGS sequence"/>
</dbReference>
<dbReference type="GO" id="GO:0005743">
    <property type="term" value="C:mitochondrial inner membrane"/>
    <property type="evidence" value="ECO:0007669"/>
    <property type="project" value="UniProtKB-SubCell"/>
</dbReference>
<feature type="transmembrane region" description="Helical" evidence="13">
    <location>
        <begin position="77"/>
        <end position="98"/>
    </location>
</feature>
<keyword evidence="6" id="KW-0999">Mitochondrion inner membrane</keyword>
<dbReference type="EMBL" id="CAJOBA010048731">
    <property type="protein sequence ID" value="CAF4215817.1"/>
    <property type="molecule type" value="Genomic_DNA"/>
</dbReference>
<dbReference type="InterPro" id="IPR018108">
    <property type="entry name" value="MCP_transmembrane"/>
</dbReference>
<comment type="similarity">
    <text evidence="2 11">Belongs to the mitochondrial carrier (TC 2.A.29) family.</text>
</comment>
<keyword evidence="8" id="KW-0496">Mitochondrion</keyword>
<evidence type="ECO:0000256" key="4">
    <source>
        <dbReference type="ARBA" id="ARBA00022692"/>
    </source>
</evidence>
<feature type="compositionally biased region" description="Low complexity" evidence="12">
    <location>
        <begin position="29"/>
        <end position="43"/>
    </location>
</feature>
<evidence type="ECO:0000313" key="14">
    <source>
        <dbReference type="EMBL" id="CAF1412105.1"/>
    </source>
</evidence>
<proteinExistence type="inferred from homology"/>
<evidence type="ECO:0000313" key="16">
    <source>
        <dbReference type="Proteomes" id="UP000677228"/>
    </source>
</evidence>
<evidence type="ECO:0000313" key="15">
    <source>
        <dbReference type="EMBL" id="CAF4215817.1"/>
    </source>
</evidence>
<feature type="repeat" description="Solcar" evidence="10">
    <location>
        <begin position="204"/>
        <end position="295"/>
    </location>
</feature>
<organism evidence="14 16">
    <name type="scientific">Didymodactylos carnosus</name>
    <dbReference type="NCBI Taxonomy" id="1234261"/>
    <lineage>
        <taxon>Eukaryota</taxon>
        <taxon>Metazoa</taxon>
        <taxon>Spiralia</taxon>
        <taxon>Gnathifera</taxon>
        <taxon>Rotifera</taxon>
        <taxon>Eurotatoria</taxon>
        <taxon>Bdelloidea</taxon>
        <taxon>Philodinida</taxon>
        <taxon>Philodinidae</taxon>
        <taxon>Didymodactylos</taxon>
    </lineage>
</organism>
<evidence type="ECO:0000256" key="11">
    <source>
        <dbReference type="RuleBase" id="RU000488"/>
    </source>
</evidence>
<accession>A0A8S2FBE6</accession>
<gene>
    <name evidence="14" type="ORF">OVA965_LOCUS33404</name>
    <name evidence="15" type="ORF">TMI583_LOCUS34294</name>
</gene>
<evidence type="ECO:0000256" key="2">
    <source>
        <dbReference type="ARBA" id="ARBA00006375"/>
    </source>
</evidence>
<evidence type="ECO:0008006" key="17">
    <source>
        <dbReference type="Google" id="ProtNLM"/>
    </source>
</evidence>
<evidence type="ECO:0000256" key="5">
    <source>
        <dbReference type="ARBA" id="ARBA00022737"/>
    </source>
</evidence>
<reference evidence="14" key="1">
    <citation type="submission" date="2021-02" db="EMBL/GenBank/DDBJ databases">
        <authorList>
            <person name="Nowell W R."/>
        </authorList>
    </citation>
    <scope>NUCLEOTIDE SEQUENCE</scope>
</reference>
<evidence type="ECO:0000256" key="1">
    <source>
        <dbReference type="ARBA" id="ARBA00004448"/>
    </source>
</evidence>
<dbReference type="PANTHER" id="PTHR45760">
    <property type="entry name" value="FI19922P1-RELATED"/>
    <property type="match status" value="1"/>
</dbReference>
<comment type="caution">
    <text evidence="14">The sequence shown here is derived from an EMBL/GenBank/DDBJ whole genome shotgun (WGS) entry which is preliminary data.</text>
</comment>
<feature type="repeat" description="Solcar" evidence="10">
    <location>
        <begin position="1"/>
        <end position="107"/>
    </location>
</feature>
<evidence type="ECO:0000256" key="12">
    <source>
        <dbReference type="SAM" id="MobiDB-lite"/>
    </source>
</evidence>
<dbReference type="AlphaFoldDB" id="A0A8S2FBE6"/>
<evidence type="ECO:0000256" key="8">
    <source>
        <dbReference type="ARBA" id="ARBA00023128"/>
    </source>
</evidence>
<dbReference type="InterPro" id="IPR045315">
    <property type="entry name" value="Mtm1-like"/>
</dbReference>
<keyword evidence="9 10" id="KW-0472">Membrane</keyword>
<keyword evidence="7 13" id="KW-1133">Transmembrane helix</keyword>
<dbReference type="EMBL" id="CAJNOK010026982">
    <property type="protein sequence ID" value="CAF1412105.1"/>
    <property type="molecule type" value="Genomic_DNA"/>
</dbReference>
<evidence type="ECO:0000256" key="13">
    <source>
        <dbReference type="SAM" id="Phobius"/>
    </source>
</evidence>
<dbReference type="InterPro" id="IPR023395">
    <property type="entry name" value="MCP_dom_sf"/>
</dbReference>
<dbReference type="PANTHER" id="PTHR45760:SF2">
    <property type="entry name" value="FI19922P1-RELATED"/>
    <property type="match status" value="1"/>
</dbReference>
<dbReference type="Proteomes" id="UP000682733">
    <property type="component" value="Unassembled WGS sequence"/>
</dbReference>
<protein>
    <recommendedName>
        <fullName evidence="17">Mitochondrial carrier protein</fullName>
    </recommendedName>
</protein>
<evidence type="ECO:0000256" key="3">
    <source>
        <dbReference type="ARBA" id="ARBA00022448"/>
    </source>
</evidence>
<sequence length="295" mass="32766">MGALEKVKPFDVVKVRLQSQTSNAVRQISTKSSHSPQSISTTSLPSTTACRHYLTKQIHYNGTYDTFIKVIRSEGLLSLWSGITPALCVSIPTVVIYFTSYMKAKELLGYNENQPNPILPVIAGACSRIFAVTSVSPFELIRTKVQSEKVPFKQLYRIITTSVSEDGLRILWKGLLPTIWRDIPFSMIYWFNYESLRVRSGIKMNSYWTFVCGAVAGSIAATITTPFDVVKTYRQIELGHNSKTFQNVCINGRANEALIKPITATTNNGATSTQTIDILIRIIKAQGVGALWSGK</sequence>
<keyword evidence="5" id="KW-0677">Repeat</keyword>
<keyword evidence="4 10" id="KW-0812">Transmembrane</keyword>
<feature type="region of interest" description="Disordered" evidence="12">
    <location>
        <begin position="25"/>
        <end position="44"/>
    </location>
</feature>
<evidence type="ECO:0000256" key="9">
    <source>
        <dbReference type="ARBA" id="ARBA00023136"/>
    </source>
</evidence>
<keyword evidence="3 11" id="KW-0813">Transport</keyword>
<evidence type="ECO:0000256" key="10">
    <source>
        <dbReference type="PROSITE-ProRule" id="PRU00282"/>
    </source>
</evidence>
<feature type="transmembrane region" description="Helical" evidence="13">
    <location>
        <begin position="207"/>
        <end position="227"/>
    </location>
</feature>